<dbReference type="Proteomes" id="UP000009168">
    <property type="component" value="Unassembled WGS sequence"/>
</dbReference>
<accession>Q226C2</accession>
<dbReference type="HOGENOM" id="CLU_1096149_0_0_1"/>
<dbReference type="RefSeq" id="XP_001028801.2">
    <property type="nucleotide sequence ID" value="XM_001028801.2"/>
</dbReference>
<dbReference type="EMBL" id="GG662956">
    <property type="protein sequence ID" value="EAR81138.2"/>
    <property type="molecule type" value="Genomic_DNA"/>
</dbReference>
<gene>
    <name evidence="2" type="ORF">TTHERM_02094560</name>
</gene>
<name>Q226C2_TETTS</name>
<feature type="chain" id="PRO_5004200904" description="Transmembrane protein" evidence="1">
    <location>
        <begin position="17"/>
        <end position="203"/>
    </location>
</feature>
<evidence type="ECO:0000313" key="3">
    <source>
        <dbReference type="Proteomes" id="UP000009168"/>
    </source>
</evidence>
<evidence type="ECO:0000313" key="2">
    <source>
        <dbReference type="EMBL" id="EAR81138.2"/>
    </source>
</evidence>
<organism evidence="2 3">
    <name type="scientific">Tetrahymena thermophila (strain SB210)</name>
    <dbReference type="NCBI Taxonomy" id="312017"/>
    <lineage>
        <taxon>Eukaryota</taxon>
        <taxon>Sar</taxon>
        <taxon>Alveolata</taxon>
        <taxon>Ciliophora</taxon>
        <taxon>Intramacronucleata</taxon>
        <taxon>Oligohymenophorea</taxon>
        <taxon>Hymenostomatida</taxon>
        <taxon>Tetrahymenina</taxon>
        <taxon>Tetrahymenidae</taxon>
        <taxon>Tetrahymena</taxon>
    </lineage>
</organism>
<dbReference type="AlphaFoldDB" id="Q226C2"/>
<keyword evidence="1" id="KW-0732">Signal</keyword>
<protein>
    <recommendedName>
        <fullName evidence="4">Transmembrane protein</fullName>
    </recommendedName>
</protein>
<keyword evidence="3" id="KW-1185">Reference proteome</keyword>
<evidence type="ECO:0008006" key="4">
    <source>
        <dbReference type="Google" id="ProtNLM"/>
    </source>
</evidence>
<reference evidence="3" key="1">
    <citation type="journal article" date="2006" name="PLoS Biol.">
        <title>Macronuclear genome sequence of the ciliate Tetrahymena thermophila, a model eukaryote.</title>
        <authorList>
            <person name="Eisen J.A."/>
            <person name="Coyne R.S."/>
            <person name="Wu M."/>
            <person name="Wu D."/>
            <person name="Thiagarajan M."/>
            <person name="Wortman J.R."/>
            <person name="Badger J.H."/>
            <person name="Ren Q."/>
            <person name="Amedeo P."/>
            <person name="Jones K.M."/>
            <person name="Tallon L.J."/>
            <person name="Delcher A.L."/>
            <person name="Salzberg S.L."/>
            <person name="Silva J.C."/>
            <person name="Haas B.J."/>
            <person name="Majoros W.H."/>
            <person name="Farzad M."/>
            <person name="Carlton J.M."/>
            <person name="Smith R.K. Jr."/>
            <person name="Garg J."/>
            <person name="Pearlman R.E."/>
            <person name="Karrer K.M."/>
            <person name="Sun L."/>
            <person name="Manning G."/>
            <person name="Elde N.C."/>
            <person name="Turkewitz A.P."/>
            <person name="Asai D.J."/>
            <person name="Wilkes D.E."/>
            <person name="Wang Y."/>
            <person name="Cai H."/>
            <person name="Collins K."/>
            <person name="Stewart B.A."/>
            <person name="Lee S.R."/>
            <person name="Wilamowska K."/>
            <person name="Weinberg Z."/>
            <person name="Ruzzo W.L."/>
            <person name="Wloga D."/>
            <person name="Gaertig J."/>
            <person name="Frankel J."/>
            <person name="Tsao C.-C."/>
            <person name="Gorovsky M.A."/>
            <person name="Keeling P.J."/>
            <person name="Waller R.F."/>
            <person name="Patron N.J."/>
            <person name="Cherry J.M."/>
            <person name="Stover N.A."/>
            <person name="Krieger C.J."/>
            <person name="del Toro C."/>
            <person name="Ryder H.F."/>
            <person name="Williamson S.C."/>
            <person name="Barbeau R.A."/>
            <person name="Hamilton E.P."/>
            <person name="Orias E."/>
        </authorList>
    </citation>
    <scope>NUCLEOTIDE SEQUENCE [LARGE SCALE GENOMIC DNA]</scope>
    <source>
        <strain evidence="3">SB210</strain>
    </source>
</reference>
<evidence type="ECO:0000256" key="1">
    <source>
        <dbReference type="SAM" id="SignalP"/>
    </source>
</evidence>
<dbReference type="KEGG" id="tet:TTHERM_02094560"/>
<feature type="signal peptide" evidence="1">
    <location>
        <begin position="1"/>
        <end position="16"/>
    </location>
</feature>
<proteinExistence type="predicted"/>
<sequence>MVICLFSLLKLKFIIAVSKTIQFQTEEGFTLSLFNNLSKKIIIQKLNRPISLKTQLIIMEVDYIQKRALLQFKTAHFLIIKPIYMVEHYYIIFLIIKQLNNYLITKWFYQRTIFFKTKQVQQEHTIQFKAYFLNTFTLITLSIKIKPTYLEKIQQDMEQVSKQLLIIQKQITRILFILTQLVNFRTLQLQKQSIKMERFLMIN</sequence>
<dbReference type="InParanoid" id="Q226C2"/>
<dbReference type="GeneID" id="7828405"/>